<reference evidence="2 3" key="1">
    <citation type="journal article" date="2024" name="Nat. Commun.">
        <title>Phylogenomics reveals the evolutionary origins of lichenization in chlorophyte algae.</title>
        <authorList>
            <person name="Puginier C."/>
            <person name="Libourel C."/>
            <person name="Otte J."/>
            <person name="Skaloud P."/>
            <person name="Haon M."/>
            <person name="Grisel S."/>
            <person name="Petersen M."/>
            <person name="Berrin J.G."/>
            <person name="Delaux P.M."/>
            <person name="Dal Grande F."/>
            <person name="Keller J."/>
        </authorList>
    </citation>
    <scope>NUCLEOTIDE SEQUENCE [LARGE SCALE GENOMIC DNA]</scope>
    <source>
        <strain evidence="2 3">SAG 216-7</strain>
    </source>
</reference>
<feature type="region of interest" description="Disordered" evidence="1">
    <location>
        <begin position="1"/>
        <end position="93"/>
    </location>
</feature>
<comment type="caution">
    <text evidence="2">The sequence shown here is derived from an EMBL/GenBank/DDBJ whole genome shotgun (WGS) entry which is preliminary data.</text>
</comment>
<proteinExistence type="predicted"/>
<evidence type="ECO:0000256" key="1">
    <source>
        <dbReference type="SAM" id="MobiDB-lite"/>
    </source>
</evidence>
<evidence type="ECO:0000313" key="3">
    <source>
        <dbReference type="Proteomes" id="UP001491310"/>
    </source>
</evidence>
<gene>
    <name evidence="2" type="ORF">WJX75_001670</name>
</gene>
<feature type="compositionally biased region" description="Low complexity" evidence="1">
    <location>
        <begin position="76"/>
        <end position="87"/>
    </location>
</feature>
<feature type="compositionally biased region" description="Polar residues" evidence="1">
    <location>
        <begin position="17"/>
        <end position="38"/>
    </location>
</feature>
<sequence>MAFVGGRRMLHDAEGSSRPQQRIRTEAQQGAPSMNNDEQSLHDSADREREPPGARHQRDAMDLSDEDSAGTRSGEHSSNGSDSSADNSSDDEGHIIPEQVAEGEGDISTLINAVHTNTATSREMLLVQRKQLKVFKALCKEVKQACKDTASGSISGTKSTELTKEQKKDMLEVAKQLFYLNPYPEAHEVAAALRSRLGAETDIAAVPLAGSHGIYTALINMVNKKMTSTVRFNASSAIKTSFQQHYSPYIRNGRVRESKAKKLIEGNKYRATSDATPYANPIFIKLLFSAYAGLVPRNTPANAKITWLGRGHVAFADIMVWWLLQNKRDIPKACEPGYDSFEARWMETLAVTRSMPNSSALKFAN</sequence>
<organism evidence="2 3">
    <name type="scientific">Coccomyxa subellipsoidea</name>
    <dbReference type="NCBI Taxonomy" id="248742"/>
    <lineage>
        <taxon>Eukaryota</taxon>
        <taxon>Viridiplantae</taxon>
        <taxon>Chlorophyta</taxon>
        <taxon>core chlorophytes</taxon>
        <taxon>Trebouxiophyceae</taxon>
        <taxon>Trebouxiophyceae incertae sedis</taxon>
        <taxon>Coccomyxaceae</taxon>
        <taxon>Coccomyxa</taxon>
    </lineage>
</organism>
<dbReference type="EMBL" id="JALJOT010000015">
    <property type="protein sequence ID" value="KAK9902657.1"/>
    <property type="molecule type" value="Genomic_DNA"/>
</dbReference>
<keyword evidence="3" id="KW-1185">Reference proteome</keyword>
<accession>A0ABR2YCW4</accession>
<evidence type="ECO:0000313" key="2">
    <source>
        <dbReference type="EMBL" id="KAK9902657.1"/>
    </source>
</evidence>
<feature type="compositionally biased region" description="Basic and acidic residues" evidence="1">
    <location>
        <begin position="39"/>
        <end position="61"/>
    </location>
</feature>
<dbReference type="Proteomes" id="UP001491310">
    <property type="component" value="Unassembled WGS sequence"/>
</dbReference>
<name>A0ABR2YCW4_9CHLO</name>
<protein>
    <submittedName>
        <fullName evidence="2">Uncharacterized protein</fullName>
    </submittedName>
</protein>